<dbReference type="EMBL" id="BQXS01005465">
    <property type="protein sequence ID" value="GKT37923.1"/>
    <property type="molecule type" value="Genomic_DNA"/>
</dbReference>
<evidence type="ECO:0000313" key="2">
    <source>
        <dbReference type="EMBL" id="GKT37923.1"/>
    </source>
</evidence>
<feature type="transmembrane region" description="Helical" evidence="1">
    <location>
        <begin position="20"/>
        <end position="42"/>
    </location>
</feature>
<comment type="caution">
    <text evidence="2">The sequence shown here is derived from an EMBL/GenBank/DDBJ whole genome shotgun (WGS) entry which is preliminary data.</text>
</comment>
<feature type="non-terminal residue" evidence="2">
    <location>
        <position position="127"/>
    </location>
</feature>
<dbReference type="Proteomes" id="UP001057375">
    <property type="component" value="Unassembled WGS sequence"/>
</dbReference>
<proteinExistence type="predicted"/>
<feature type="transmembrane region" description="Helical" evidence="1">
    <location>
        <begin position="90"/>
        <end position="110"/>
    </location>
</feature>
<feature type="transmembrane region" description="Helical" evidence="1">
    <location>
        <begin position="63"/>
        <end position="84"/>
    </location>
</feature>
<keyword evidence="3" id="KW-1185">Reference proteome</keyword>
<sequence length="127" mass="14239">MQTIMYLLAMDMSNPVRGILMALFLSSIVSTVAMGLIHYYNSDETTVGGGTRYIRNIDDKIRVFRRIMLGSYSVSFIVLILMYFGGAGVAPYFIFTGPASLLVLACVMIAHDYTVNMRYAELKKANW</sequence>
<evidence type="ECO:0000313" key="3">
    <source>
        <dbReference type="Proteomes" id="UP001057375"/>
    </source>
</evidence>
<name>A0ABQ5KZT7_9EUKA</name>
<organism evidence="2 3">
    <name type="scientific">Aduncisulcus paluster</name>
    <dbReference type="NCBI Taxonomy" id="2918883"/>
    <lineage>
        <taxon>Eukaryota</taxon>
        <taxon>Metamonada</taxon>
        <taxon>Carpediemonas-like organisms</taxon>
        <taxon>Aduncisulcus</taxon>
    </lineage>
</organism>
<keyword evidence="1" id="KW-1133">Transmembrane helix</keyword>
<accession>A0ABQ5KZT7</accession>
<evidence type="ECO:0000256" key="1">
    <source>
        <dbReference type="SAM" id="Phobius"/>
    </source>
</evidence>
<gene>
    <name evidence="2" type="ORF">ADUPG1_003861</name>
</gene>
<protein>
    <recommendedName>
        <fullName evidence="4">Preprotein translocase subunit SecY</fullName>
    </recommendedName>
</protein>
<evidence type="ECO:0008006" key="4">
    <source>
        <dbReference type="Google" id="ProtNLM"/>
    </source>
</evidence>
<reference evidence="2" key="1">
    <citation type="submission" date="2022-03" db="EMBL/GenBank/DDBJ databases">
        <title>Draft genome sequence of Aduncisulcus paluster, a free-living microaerophilic Fornicata.</title>
        <authorList>
            <person name="Yuyama I."/>
            <person name="Kume K."/>
            <person name="Tamura T."/>
            <person name="Inagaki Y."/>
            <person name="Hashimoto T."/>
        </authorList>
    </citation>
    <scope>NUCLEOTIDE SEQUENCE</scope>
    <source>
        <strain evidence="2">NY0171</strain>
    </source>
</reference>
<keyword evidence="1" id="KW-0812">Transmembrane</keyword>
<keyword evidence="1" id="KW-0472">Membrane</keyword>